<keyword evidence="6" id="KW-0418">Kinase</keyword>
<keyword evidence="9" id="KW-0175">Coiled coil</keyword>
<evidence type="ECO:0000256" key="6">
    <source>
        <dbReference type="ARBA" id="ARBA00022777"/>
    </source>
</evidence>
<evidence type="ECO:0000259" key="11">
    <source>
        <dbReference type="PROSITE" id="PS50109"/>
    </source>
</evidence>
<dbReference type="InterPro" id="IPR003594">
    <property type="entry name" value="HATPase_dom"/>
</dbReference>
<dbReference type="InterPro" id="IPR011712">
    <property type="entry name" value="Sig_transdc_His_kin_sub3_dim/P"/>
</dbReference>
<keyword evidence="8" id="KW-0902">Two-component regulatory system</keyword>
<dbReference type="PANTHER" id="PTHR24421:SF10">
    <property type="entry name" value="NITRATE_NITRITE SENSOR PROTEIN NARQ"/>
    <property type="match status" value="1"/>
</dbReference>
<organism evidence="12 13">
    <name type="scientific">Mucilaginibacter ginsenosidivorax</name>
    <dbReference type="NCBI Taxonomy" id="862126"/>
    <lineage>
        <taxon>Bacteria</taxon>
        <taxon>Pseudomonadati</taxon>
        <taxon>Bacteroidota</taxon>
        <taxon>Sphingobacteriia</taxon>
        <taxon>Sphingobacteriales</taxon>
        <taxon>Sphingobacteriaceae</taxon>
        <taxon>Mucilaginibacter</taxon>
    </lineage>
</organism>
<evidence type="ECO:0000256" key="8">
    <source>
        <dbReference type="ARBA" id="ARBA00023012"/>
    </source>
</evidence>
<keyword evidence="10" id="KW-1133">Transmembrane helix</keyword>
<dbReference type="KEGG" id="mgk:FSB76_21175"/>
<dbReference type="InterPro" id="IPR005467">
    <property type="entry name" value="His_kinase_dom"/>
</dbReference>
<dbReference type="InterPro" id="IPR036890">
    <property type="entry name" value="HATPase_C_sf"/>
</dbReference>
<keyword evidence="13" id="KW-1185">Reference proteome</keyword>
<proteinExistence type="predicted"/>
<name>A0A5B8W5Z4_9SPHI</name>
<evidence type="ECO:0000256" key="2">
    <source>
        <dbReference type="ARBA" id="ARBA00012438"/>
    </source>
</evidence>
<evidence type="ECO:0000256" key="7">
    <source>
        <dbReference type="ARBA" id="ARBA00022840"/>
    </source>
</evidence>
<keyword evidence="5" id="KW-0547">Nucleotide-binding</keyword>
<dbReference type="Gene3D" id="3.30.565.10">
    <property type="entry name" value="Histidine kinase-like ATPase, C-terminal domain"/>
    <property type="match status" value="1"/>
</dbReference>
<keyword evidence="10" id="KW-0472">Membrane</keyword>
<reference evidence="12 13" key="1">
    <citation type="journal article" date="2013" name="J. Microbiol.">
        <title>Mucilaginibacter ginsenosidivorax sp. nov., with ginsenoside converting activity isolated from sediment.</title>
        <authorList>
            <person name="Kim J.K."/>
            <person name="Choi T.E."/>
            <person name="Liu Q.M."/>
            <person name="Park H.Y."/>
            <person name="Yi T.H."/>
            <person name="Yoon M.H."/>
            <person name="Kim S.C."/>
            <person name="Im W.T."/>
        </authorList>
    </citation>
    <scope>NUCLEOTIDE SEQUENCE [LARGE SCALE GENOMIC DNA]</scope>
    <source>
        <strain evidence="12 13">KHI28</strain>
    </source>
</reference>
<dbReference type="AlphaFoldDB" id="A0A5B8W5Z4"/>
<dbReference type="Gene3D" id="1.20.5.1930">
    <property type="match status" value="1"/>
</dbReference>
<dbReference type="PANTHER" id="PTHR24421">
    <property type="entry name" value="NITRATE/NITRITE SENSOR PROTEIN NARX-RELATED"/>
    <property type="match status" value="1"/>
</dbReference>
<evidence type="ECO:0000256" key="9">
    <source>
        <dbReference type="SAM" id="Coils"/>
    </source>
</evidence>
<keyword evidence="10" id="KW-0812">Transmembrane</keyword>
<protein>
    <recommendedName>
        <fullName evidence="2">histidine kinase</fullName>
        <ecNumber evidence="2">2.7.13.3</ecNumber>
    </recommendedName>
</protein>
<dbReference type="RefSeq" id="WP_147056864.1">
    <property type="nucleotide sequence ID" value="NZ_CP042437.1"/>
</dbReference>
<dbReference type="PROSITE" id="PS50109">
    <property type="entry name" value="HIS_KIN"/>
    <property type="match status" value="1"/>
</dbReference>
<dbReference type="GO" id="GO:0000155">
    <property type="term" value="F:phosphorelay sensor kinase activity"/>
    <property type="evidence" value="ECO:0007669"/>
    <property type="project" value="InterPro"/>
</dbReference>
<dbReference type="GO" id="GO:0005524">
    <property type="term" value="F:ATP binding"/>
    <property type="evidence" value="ECO:0007669"/>
    <property type="project" value="UniProtKB-KW"/>
</dbReference>
<keyword evidence="7" id="KW-0067">ATP-binding</keyword>
<evidence type="ECO:0000256" key="5">
    <source>
        <dbReference type="ARBA" id="ARBA00022741"/>
    </source>
</evidence>
<evidence type="ECO:0000256" key="4">
    <source>
        <dbReference type="ARBA" id="ARBA00022679"/>
    </source>
</evidence>
<evidence type="ECO:0000256" key="1">
    <source>
        <dbReference type="ARBA" id="ARBA00000085"/>
    </source>
</evidence>
<dbReference type="InterPro" id="IPR050482">
    <property type="entry name" value="Sensor_HK_TwoCompSys"/>
</dbReference>
<sequence length="269" mass="31016">MNQNYKEIKLFLFMGIAVMLFLFASVLLIFIFFQRKKFQYQNNIQNLRENQQNQLIEAAVRSEEAVRHRIAEDLHDEVGAILSSSKLHFQGIKINVFDEKNRELYEKAKELLDEAIKQVRDISHNLHSGILKELGLNTAIQHFAEKVIHNSNIIQVTTALADSYTAPTTENDISVYRIFQELVNNIIKYADAKKLHISSVYENNALRLTIFHDGNGLTQKQYEELRFKKNGLGLKNIQSRIILIKGQLEFSQVAGGYSIDIYVKDKLNS</sequence>
<feature type="domain" description="Histidine kinase" evidence="11">
    <location>
        <begin position="69"/>
        <end position="267"/>
    </location>
</feature>
<dbReference type="Pfam" id="PF07730">
    <property type="entry name" value="HisKA_3"/>
    <property type="match status" value="1"/>
</dbReference>
<dbReference type="EC" id="2.7.13.3" evidence="2"/>
<comment type="catalytic activity">
    <reaction evidence="1">
        <text>ATP + protein L-histidine = ADP + protein N-phospho-L-histidine.</text>
        <dbReference type="EC" id="2.7.13.3"/>
    </reaction>
</comment>
<accession>A0A5B8W5Z4</accession>
<gene>
    <name evidence="12" type="ORF">FSB76_21175</name>
</gene>
<evidence type="ECO:0000256" key="3">
    <source>
        <dbReference type="ARBA" id="ARBA00022553"/>
    </source>
</evidence>
<feature type="coiled-coil region" evidence="9">
    <location>
        <begin position="94"/>
        <end position="125"/>
    </location>
</feature>
<keyword evidence="3" id="KW-0597">Phosphoprotein</keyword>
<evidence type="ECO:0000313" key="12">
    <source>
        <dbReference type="EMBL" id="QEC78332.1"/>
    </source>
</evidence>
<dbReference type="GO" id="GO:0046983">
    <property type="term" value="F:protein dimerization activity"/>
    <property type="evidence" value="ECO:0007669"/>
    <property type="project" value="InterPro"/>
</dbReference>
<dbReference type="Pfam" id="PF02518">
    <property type="entry name" value="HATPase_c"/>
    <property type="match status" value="1"/>
</dbReference>
<feature type="transmembrane region" description="Helical" evidence="10">
    <location>
        <begin position="12"/>
        <end position="33"/>
    </location>
</feature>
<evidence type="ECO:0000313" key="13">
    <source>
        <dbReference type="Proteomes" id="UP000321362"/>
    </source>
</evidence>
<keyword evidence="4" id="KW-0808">Transferase</keyword>
<evidence type="ECO:0000256" key="10">
    <source>
        <dbReference type="SAM" id="Phobius"/>
    </source>
</evidence>
<dbReference type="GO" id="GO:0016020">
    <property type="term" value="C:membrane"/>
    <property type="evidence" value="ECO:0007669"/>
    <property type="project" value="InterPro"/>
</dbReference>
<dbReference type="SUPFAM" id="SSF55874">
    <property type="entry name" value="ATPase domain of HSP90 chaperone/DNA topoisomerase II/histidine kinase"/>
    <property type="match status" value="1"/>
</dbReference>
<dbReference type="EMBL" id="CP042437">
    <property type="protein sequence ID" value="QEC78332.1"/>
    <property type="molecule type" value="Genomic_DNA"/>
</dbReference>
<dbReference type="Proteomes" id="UP000321362">
    <property type="component" value="Chromosome"/>
</dbReference>
<dbReference type="OrthoDB" id="5401121at2"/>